<dbReference type="Proteomes" id="UP001596337">
    <property type="component" value="Unassembled WGS sequence"/>
</dbReference>
<comment type="caution">
    <text evidence="2">The sequence shown here is derived from an EMBL/GenBank/DDBJ whole genome shotgun (WGS) entry which is preliminary data.</text>
</comment>
<dbReference type="InterPro" id="IPR029057">
    <property type="entry name" value="PRTase-like"/>
</dbReference>
<keyword evidence="2" id="KW-0808">Transferase</keyword>
<protein>
    <submittedName>
        <fullName evidence="2">Phosphoribosyltransferase</fullName>
    </submittedName>
</protein>
<organism evidence="2 3">
    <name type="scientific">Haloechinothrix salitolerans</name>
    <dbReference type="NCBI Taxonomy" id="926830"/>
    <lineage>
        <taxon>Bacteria</taxon>
        <taxon>Bacillati</taxon>
        <taxon>Actinomycetota</taxon>
        <taxon>Actinomycetes</taxon>
        <taxon>Pseudonocardiales</taxon>
        <taxon>Pseudonocardiaceae</taxon>
        <taxon>Haloechinothrix</taxon>
    </lineage>
</organism>
<reference evidence="3" key="1">
    <citation type="journal article" date="2019" name="Int. J. Syst. Evol. Microbiol.">
        <title>The Global Catalogue of Microorganisms (GCM) 10K type strain sequencing project: providing services to taxonomists for standard genome sequencing and annotation.</title>
        <authorList>
            <consortium name="The Broad Institute Genomics Platform"/>
            <consortium name="The Broad Institute Genome Sequencing Center for Infectious Disease"/>
            <person name="Wu L."/>
            <person name="Ma J."/>
        </authorList>
    </citation>
    <scope>NUCLEOTIDE SEQUENCE [LARGE SCALE GENOMIC DNA]</scope>
    <source>
        <strain evidence="3">KCTC 32255</strain>
    </source>
</reference>
<evidence type="ECO:0000259" key="1">
    <source>
        <dbReference type="Pfam" id="PF00156"/>
    </source>
</evidence>
<dbReference type="Pfam" id="PF00156">
    <property type="entry name" value="Pribosyltran"/>
    <property type="match status" value="1"/>
</dbReference>
<sequence length="227" mass="24647">MVYQDRADAGRILAEWVLYLRGHDPVVVGVAAGGVAVAREIAVKLDAPLDALVVRKLDVPGYQDLTMGAVGEGAVIVSNHDVLRECRISPHQLADAAHHEHGVVARQMAMLRRAMPPVDLTGRNVVLVDDGISTGATIRVAIRVLRAKGARRVILAVPVAPAPVLEQVNRMVDQVICPKAMRWVRNLRSWYVDFPDVDGNDIAAMLREHTSLVTAPADTDRALPAQF</sequence>
<proteinExistence type="predicted"/>
<evidence type="ECO:0000313" key="2">
    <source>
        <dbReference type="EMBL" id="MFC6869079.1"/>
    </source>
</evidence>
<dbReference type="SUPFAM" id="SSF53271">
    <property type="entry name" value="PRTase-like"/>
    <property type="match status" value="1"/>
</dbReference>
<keyword evidence="3" id="KW-1185">Reference proteome</keyword>
<dbReference type="CDD" id="cd06223">
    <property type="entry name" value="PRTases_typeI"/>
    <property type="match status" value="1"/>
</dbReference>
<name>A0ABW2C2J0_9PSEU</name>
<feature type="domain" description="Phosphoribosyltransferase" evidence="1">
    <location>
        <begin position="8"/>
        <end position="161"/>
    </location>
</feature>
<accession>A0ABW2C2J0</accession>
<dbReference type="InterPro" id="IPR000836">
    <property type="entry name" value="PRTase_dom"/>
</dbReference>
<dbReference type="Gene3D" id="3.30.1310.20">
    <property type="entry name" value="PRTase-like"/>
    <property type="match status" value="1"/>
</dbReference>
<gene>
    <name evidence="2" type="ORF">ACFQGD_18195</name>
</gene>
<dbReference type="Gene3D" id="3.40.50.2020">
    <property type="match status" value="1"/>
</dbReference>
<dbReference type="RefSeq" id="WP_345393191.1">
    <property type="nucleotide sequence ID" value="NZ_BAABLA010000018.1"/>
</dbReference>
<keyword evidence="2" id="KW-0328">Glycosyltransferase</keyword>
<dbReference type="GO" id="GO:0016757">
    <property type="term" value="F:glycosyltransferase activity"/>
    <property type="evidence" value="ECO:0007669"/>
    <property type="project" value="UniProtKB-KW"/>
</dbReference>
<evidence type="ECO:0000313" key="3">
    <source>
        <dbReference type="Proteomes" id="UP001596337"/>
    </source>
</evidence>
<dbReference type="EMBL" id="JBHSXX010000001">
    <property type="protein sequence ID" value="MFC6869079.1"/>
    <property type="molecule type" value="Genomic_DNA"/>
</dbReference>